<protein>
    <recommendedName>
        <fullName evidence="3">Nucleotide exchange factor Fes1 domain-containing protein</fullName>
    </recommendedName>
</protein>
<sequence>MATERSDTERVSPTPMTEEEKSWLKEAMGSLIVDGATLVKRYIDALQLSELSDAEKTGLLESLFDLVENIDNANALLRTKHGLSTIIKHTKHSYCDSIRINSMRVLAAVVDTNPEAQGVAVGCGILADLFGITGPSLKDQSPGVQSAIVKLLSALFRNRSSAFLYIAQVKAGCDSPIRSLEAAAATLRYREKTKIDETKNIIEHSISLIERFSLPDIISNLIELVLSSPENISLLRRVLHFVVSMFDNTVLGYSEGLGKAELFPMVVNPRLEGLIFPLITHCMDMKEEDIIEMAKELDGGYQDFIDLRKSVEKYMK</sequence>
<evidence type="ECO:0000313" key="5">
    <source>
        <dbReference type="Proteomes" id="UP001057375"/>
    </source>
</evidence>
<proteinExistence type="predicted"/>
<dbReference type="InterPro" id="IPR013918">
    <property type="entry name" value="Nucleotide_exch_fac_Fes1"/>
</dbReference>
<dbReference type="InterPro" id="IPR016024">
    <property type="entry name" value="ARM-type_fold"/>
</dbReference>
<organism evidence="4 5">
    <name type="scientific">Aduncisulcus paluster</name>
    <dbReference type="NCBI Taxonomy" id="2918883"/>
    <lineage>
        <taxon>Eukaryota</taxon>
        <taxon>Metamonada</taxon>
        <taxon>Carpediemonas-like organisms</taxon>
        <taxon>Aduncisulcus</taxon>
    </lineage>
</organism>
<dbReference type="PANTHER" id="PTHR19316">
    <property type="entry name" value="PROTEIN FOLDING REGULATOR"/>
    <property type="match status" value="1"/>
</dbReference>
<accession>A0ABQ5KKB3</accession>
<name>A0ABQ5KKB3_9EUKA</name>
<dbReference type="InterPro" id="IPR011989">
    <property type="entry name" value="ARM-like"/>
</dbReference>
<keyword evidence="5" id="KW-1185">Reference proteome</keyword>
<dbReference type="EMBL" id="BQXS01009772">
    <property type="protein sequence ID" value="GKT31899.1"/>
    <property type="molecule type" value="Genomic_DNA"/>
</dbReference>
<feature type="compositionally biased region" description="Basic and acidic residues" evidence="2">
    <location>
        <begin position="1"/>
        <end position="10"/>
    </location>
</feature>
<feature type="domain" description="Nucleotide exchange factor Fes1" evidence="3">
    <location>
        <begin position="7"/>
        <end position="76"/>
    </location>
</feature>
<feature type="region of interest" description="Disordered" evidence="2">
    <location>
        <begin position="1"/>
        <end position="20"/>
    </location>
</feature>
<reference evidence="4" key="1">
    <citation type="submission" date="2022-03" db="EMBL/GenBank/DDBJ databases">
        <title>Draft genome sequence of Aduncisulcus paluster, a free-living microaerophilic Fornicata.</title>
        <authorList>
            <person name="Yuyama I."/>
            <person name="Kume K."/>
            <person name="Tamura T."/>
            <person name="Inagaki Y."/>
            <person name="Hashimoto T."/>
        </authorList>
    </citation>
    <scope>NUCLEOTIDE SEQUENCE</scope>
    <source>
        <strain evidence="4">NY0171</strain>
    </source>
</reference>
<keyword evidence="1" id="KW-0677">Repeat</keyword>
<evidence type="ECO:0000256" key="2">
    <source>
        <dbReference type="SAM" id="MobiDB-lite"/>
    </source>
</evidence>
<dbReference type="Gene3D" id="1.25.10.10">
    <property type="entry name" value="Leucine-rich Repeat Variant"/>
    <property type="match status" value="1"/>
</dbReference>
<comment type="caution">
    <text evidence="4">The sequence shown here is derived from an EMBL/GenBank/DDBJ whole genome shotgun (WGS) entry which is preliminary data.</text>
</comment>
<dbReference type="Pfam" id="PF08609">
    <property type="entry name" value="Fes1"/>
    <property type="match status" value="1"/>
</dbReference>
<dbReference type="SUPFAM" id="SSF48371">
    <property type="entry name" value="ARM repeat"/>
    <property type="match status" value="1"/>
</dbReference>
<gene>
    <name evidence="4" type="ORF">ADUPG1_006218</name>
</gene>
<evidence type="ECO:0000313" key="4">
    <source>
        <dbReference type="EMBL" id="GKT31899.1"/>
    </source>
</evidence>
<dbReference type="Proteomes" id="UP001057375">
    <property type="component" value="Unassembled WGS sequence"/>
</dbReference>
<evidence type="ECO:0000256" key="1">
    <source>
        <dbReference type="ARBA" id="ARBA00022737"/>
    </source>
</evidence>
<evidence type="ECO:0000259" key="3">
    <source>
        <dbReference type="Pfam" id="PF08609"/>
    </source>
</evidence>
<dbReference type="PANTHER" id="PTHR19316:SF18">
    <property type="entry name" value="HSP70-BINDING PROTEIN 1"/>
    <property type="match status" value="1"/>
</dbReference>
<dbReference type="InterPro" id="IPR050693">
    <property type="entry name" value="Hsp70_NEF-Inhibitors"/>
</dbReference>